<dbReference type="Pfam" id="PF05036">
    <property type="entry name" value="SPOR"/>
    <property type="match status" value="1"/>
</dbReference>
<name>A0ABP9F1D8_9GAMM</name>
<feature type="domain" description="SPOR" evidence="8">
    <location>
        <begin position="182"/>
        <end position="258"/>
    </location>
</feature>
<evidence type="ECO:0000256" key="4">
    <source>
        <dbReference type="HAMAP-Rule" id="MF_02071"/>
    </source>
</evidence>
<dbReference type="InterPro" id="IPR036908">
    <property type="entry name" value="RlpA-like_sf"/>
</dbReference>
<keyword evidence="4" id="KW-0472">Membrane</keyword>
<dbReference type="EC" id="4.2.2.-" evidence="4"/>
<reference evidence="10" key="1">
    <citation type="journal article" date="2019" name="Int. J. Syst. Evol. Microbiol.">
        <title>The Global Catalogue of Microorganisms (GCM) 10K type strain sequencing project: providing services to taxonomists for standard genome sequencing and annotation.</title>
        <authorList>
            <consortium name="The Broad Institute Genomics Platform"/>
            <consortium name="The Broad Institute Genome Sequencing Center for Infectious Disease"/>
            <person name="Wu L."/>
            <person name="Ma J."/>
        </authorList>
    </citation>
    <scope>NUCLEOTIDE SEQUENCE [LARGE SCALE GENOMIC DNA]</scope>
    <source>
        <strain evidence="10">JCM 18401</strain>
    </source>
</reference>
<sequence>MKPRSLLSGTILTLLLVGCTSAPPQGRYQMHQDAAPKQAPDLAHLEPPTPRYEPHSRGGNRDYQVRGIHYQVLDSAEGYRQEGIASWYGAKFHGHLTSNGEIYDMYSFSAAHRSLPLPTYAKITNLDNDKSLIVRINDRGPFHPDREIDLSYAAAWHLDMLDAGTARVRVDAIHLQPQPDPLEPDASLYIQVAASSNATQVQQLQSELTQQYSLPARVTQQDSLYKLQLGPFETVHLAQQWLDRLQQAGFSEAFRVSDSPTVN</sequence>
<keyword evidence="3 4" id="KW-0961">Cell wall biogenesis/degradation</keyword>
<keyword evidence="10" id="KW-1185">Reference proteome</keyword>
<dbReference type="NCBIfam" id="TIGR00413">
    <property type="entry name" value="rlpA"/>
    <property type="match status" value="1"/>
</dbReference>
<keyword evidence="4" id="KW-0564">Palmitate</keyword>
<dbReference type="Gene3D" id="3.30.70.1070">
    <property type="entry name" value="Sporulation related repeat"/>
    <property type="match status" value="1"/>
</dbReference>
<feature type="signal peptide" evidence="7">
    <location>
        <begin position="1"/>
        <end position="22"/>
    </location>
</feature>
<comment type="function">
    <text evidence="4">Lytic transglycosylase with a strong preference for naked glycan strands that lack stem peptides.</text>
</comment>
<keyword evidence="4" id="KW-1003">Cell membrane</keyword>
<evidence type="ECO:0000256" key="1">
    <source>
        <dbReference type="ARBA" id="ARBA00022729"/>
    </source>
</evidence>
<keyword evidence="4" id="KW-0449">Lipoprotein</keyword>
<keyword evidence="1 7" id="KW-0732">Signal</keyword>
<dbReference type="RefSeq" id="WP_345335914.1">
    <property type="nucleotide sequence ID" value="NZ_BAABJZ010000088.1"/>
</dbReference>
<keyword evidence="2 4" id="KW-0456">Lyase</keyword>
<feature type="region of interest" description="Disordered" evidence="6">
    <location>
        <begin position="27"/>
        <end position="60"/>
    </location>
</feature>
<comment type="subcellular location">
    <subcellularLocation>
        <location evidence="4">Cell membrane</location>
        <topology evidence="4">Lipid-anchor</topology>
    </subcellularLocation>
</comment>
<evidence type="ECO:0000256" key="5">
    <source>
        <dbReference type="RuleBase" id="RU003495"/>
    </source>
</evidence>
<dbReference type="CDD" id="cd22268">
    <property type="entry name" value="DPBB_RlpA-like"/>
    <property type="match status" value="1"/>
</dbReference>
<organism evidence="9 10">
    <name type="scientific">Ferrimonas pelagia</name>
    <dbReference type="NCBI Taxonomy" id="1177826"/>
    <lineage>
        <taxon>Bacteria</taxon>
        <taxon>Pseudomonadati</taxon>
        <taxon>Pseudomonadota</taxon>
        <taxon>Gammaproteobacteria</taxon>
        <taxon>Alteromonadales</taxon>
        <taxon>Ferrimonadaceae</taxon>
        <taxon>Ferrimonas</taxon>
    </lineage>
</organism>
<dbReference type="SUPFAM" id="SSF50685">
    <property type="entry name" value="Barwin-like endoglucanases"/>
    <property type="match status" value="1"/>
</dbReference>
<dbReference type="HAMAP" id="MF_02071">
    <property type="entry name" value="RlpA"/>
    <property type="match status" value="1"/>
</dbReference>
<dbReference type="EMBL" id="BAABJZ010000088">
    <property type="protein sequence ID" value="GAA4892127.1"/>
    <property type="molecule type" value="Genomic_DNA"/>
</dbReference>
<dbReference type="PROSITE" id="PS51257">
    <property type="entry name" value="PROKAR_LIPOPROTEIN"/>
    <property type="match status" value="1"/>
</dbReference>
<evidence type="ECO:0000256" key="7">
    <source>
        <dbReference type="SAM" id="SignalP"/>
    </source>
</evidence>
<feature type="chain" id="PRO_5045077983" description="Endolytic peptidoglycan transglycosylase RlpA" evidence="7">
    <location>
        <begin position="23"/>
        <end position="263"/>
    </location>
</feature>
<dbReference type="InterPro" id="IPR009009">
    <property type="entry name" value="RlpA-like_DPBB"/>
</dbReference>
<evidence type="ECO:0000256" key="6">
    <source>
        <dbReference type="SAM" id="MobiDB-lite"/>
    </source>
</evidence>
<dbReference type="SUPFAM" id="SSF110997">
    <property type="entry name" value="Sporulation related repeat"/>
    <property type="match status" value="1"/>
</dbReference>
<evidence type="ECO:0000256" key="2">
    <source>
        <dbReference type="ARBA" id="ARBA00023239"/>
    </source>
</evidence>
<dbReference type="InterPro" id="IPR036680">
    <property type="entry name" value="SPOR-like_sf"/>
</dbReference>
<comment type="similarity">
    <text evidence="4 5">Belongs to the RlpA family.</text>
</comment>
<comment type="caution">
    <text evidence="9">The sequence shown here is derived from an EMBL/GenBank/DDBJ whole genome shotgun (WGS) entry which is preliminary data.</text>
</comment>
<dbReference type="Proteomes" id="UP001499988">
    <property type="component" value="Unassembled WGS sequence"/>
</dbReference>
<evidence type="ECO:0000256" key="3">
    <source>
        <dbReference type="ARBA" id="ARBA00023316"/>
    </source>
</evidence>
<accession>A0ABP9F1D8</accession>
<proteinExistence type="inferred from homology"/>
<dbReference type="PANTHER" id="PTHR34183">
    <property type="entry name" value="ENDOLYTIC PEPTIDOGLYCAN TRANSGLYCOSYLASE RLPA"/>
    <property type="match status" value="1"/>
</dbReference>
<dbReference type="InterPro" id="IPR007730">
    <property type="entry name" value="SPOR-like_dom"/>
</dbReference>
<dbReference type="Gene3D" id="2.40.40.10">
    <property type="entry name" value="RlpA-like domain"/>
    <property type="match status" value="1"/>
</dbReference>
<evidence type="ECO:0000313" key="10">
    <source>
        <dbReference type="Proteomes" id="UP001499988"/>
    </source>
</evidence>
<dbReference type="PROSITE" id="PS51724">
    <property type="entry name" value="SPOR"/>
    <property type="match status" value="1"/>
</dbReference>
<gene>
    <name evidence="4 9" type="primary">rlpA</name>
    <name evidence="9" type="ORF">GCM10023333_26750</name>
</gene>
<evidence type="ECO:0000259" key="8">
    <source>
        <dbReference type="PROSITE" id="PS51724"/>
    </source>
</evidence>
<dbReference type="InterPro" id="IPR012997">
    <property type="entry name" value="RplA"/>
</dbReference>
<dbReference type="InterPro" id="IPR034718">
    <property type="entry name" value="RlpA"/>
</dbReference>
<evidence type="ECO:0000313" key="9">
    <source>
        <dbReference type="EMBL" id="GAA4892127.1"/>
    </source>
</evidence>
<dbReference type="Pfam" id="PF03330">
    <property type="entry name" value="DPBB_1"/>
    <property type="match status" value="1"/>
</dbReference>
<protein>
    <recommendedName>
        <fullName evidence="4">Endolytic peptidoglycan transglycosylase RlpA</fullName>
        <ecNumber evidence="4">4.2.2.-</ecNumber>
    </recommendedName>
</protein>
<dbReference type="PANTHER" id="PTHR34183:SF1">
    <property type="entry name" value="ENDOLYTIC PEPTIDOGLYCAN TRANSGLYCOSYLASE RLPA"/>
    <property type="match status" value="1"/>
</dbReference>